<dbReference type="SUPFAM" id="SSF53067">
    <property type="entry name" value="Actin-like ATPase domain"/>
    <property type="match status" value="2"/>
</dbReference>
<dbReference type="EMBL" id="CYXO01000017">
    <property type="protein sequence ID" value="CUN20308.1"/>
    <property type="molecule type" value="Genomic_DNA"/>
</dbReference>
<evidence type="ECO:0000313" key="3">
    <source>
        <dbReference type="Proteomes" id="UP000095597"/>
    </source>
</evidence>
<dbReference type="InterPro" id="IPR040607">
    <property type="entry name" value="ALP_N"/>
</dbReference>
<reference evidence="2 3" key="1">
    <citation type="submission" date="2015-09" db="EMBL/GenBank/DDBJ databases">
        <authorList>
            <consortium name="Pathogen Informatics"/>
        </authorList>
    </citation>
    <scope>NUCLEOTIDE SEQUENCE [LARGE SCALE GENOMIC DNA]</scope>
    <source>
        <strain evidence="2 3">2789STDY5834961</strain>
    </source>
</reference>
<accession>A0A173V351</accession>
<dbReference type="OrthoDB" id="9769994at2"/>
<organism evidence="2 3">
    <name type="scientific">Dorea longicatena</name>
    <dbReference type="NCBI Taxonomy" id="88431"/>
    <lineage>
        <taxon>Bacteria</taxon>
        <taxon>Bacillati</taxon>
        <taxon>Bacillota</taxon>
        <taxon>Clostridia</taxon>
        <taxon>Lachnospirales</taxon>
        <taxon>Lachnospiraceae</taxon>
        <taxon>Dorea</taxon>
    </lineage>
</organism>
<evidence type="ECO:0000259" key="1">
    <source>
        <dbReference type="Pfam" id="PF17989"/>
    </source>
</evidence>
<gene>
    <name evidence="2" type="ORF">ERS852573_02440</name>
</gene>
<sequence>MRELRNTKIIAVDHGYGNMKTANTVTPTGIKAYETEPIFTGNILEYNGIYYRIGEGHKEFIPDKAMDEEYYLLTLMAIARELNVFSIREADVHLAAGLPLTWIRNQREAFRSYLLQNPEVHYRFNGKEYHLRFVGCSLYPQGYPAIVNHLGNFKGTNLLADIGNGTMNILYINNKKAQESRCWTEKLGVNQCMIAAKNAVLDKFGVKIEESTVEQILRFGTADISAPYMDCISSIARQYVAELFSTLRKYEYNPDLMHLYVVGGGGCLIRNFGTYDKLRVTIIDDICATAKGYESLAYMSLKRRG</sequence>
<dbReference type="RefSeq" id="WP_015530849.1">
    <property type="nucleotide sequence ID" value="NZ_CYXO01000017.1"/>
</dbReference>
<dbReference type="InterPro" id="IPR043129">
    <property type="entry name" value="ATPase_NBD"/>
</dbReference>
<evidence type="ECO:0000313" key="2">
    <source>
        <dbReference type="EMBL" id="CUN20308.1"/>
    </source>
</evidence>
<protein>
    <recommendedName>
        <fullName evidence="1">Actin-like protein N-terminal domain-containing protein</fullName>
    </recommendedName>
</protein>
<name>A0A173V351_9FIRM</name>
<dbReference type="AlphaFoldDB" id="A0A173V351"/>
<dbReference type="Proteomes" id="UP000095597">
    <property type="component" value="Unassembled WGS sequence"/>
</dbReference>
<proteinExistence type="predicted"/>
<feature type="domain" description="Actin-like protein N-terminal" evidence="1">
    <location>
        <begin position="11"/>
        <end position="143"/>
    </location>
</feature>
<dbReference type="Pfam" id="PF17989">
    <property type="entry name" value="ALP_N"/>
    <property type="match status" value="1"/>
</dbReference>
<dbReference type="Gene3D" id="3.30.420.40">
    <property type="match status" value="2"/>
</dbReference>
<dbReference type="CDD" id="cd10227">
    <property type="entry name" value="ASKHA_NBD_ParM-like"/>
    <property type="match status" value="1"/>
</dbReference>